<sequence length="115" mass="12436">MLQFGNGRRGLRSGGAQVGGRVRRIGTPLAVATQVDHAAIGKLQRHGASGAGIDLLPGEQTITFYKQATNPFRGYREHLTDNAFDDRNAAHKKSPKYRSGGHPSRRPALPLVPIQ</sequence>
<accession>A0A0R2ZFP6</accession>
<evidence type="ECO:0000313" key="2">
    <source>
        <dbReference type="EMBL" id="KRP59823.1"/>
    </source>
</evidence>
<dbReference type="AlphaFoldDB" id="A0A0R2ZFP6"/>
<feature type="region of interest" description="Disordered" evidence="1">
    <location>
        <begin position="81"/>
        <end position="115"/>
    </location>
</feature>
<evidence type="ECO:0000313" key="3">
    <source>
        <dbReference type="Proteomes" id="UP000052019"/>
    </source>
</evidence>
<evidence type="ECO:0000256" key="1">
    <source>
        <dbReference type="SAM" id="MobiDB-lite"/>
    </source>
</evidence>
<dbReference type="EMBL" id="JYLK01000008">
    <property type="protein sequence ID" value="KRP59823.1"/>
    <property type="molecule type" value="Genomic_DNA"/>
</dbReference>
<organism evidence="2 3">
    <name type="scientific">Pseudomonas trivialis</name>
    <dbReference type="NCBI Taxonomy" id="200450"/>
    <lineage>
        <taxon>Bacteria</taxon>
        <taxon>Pseudomonadati</taxon>
        <taxon>Pseudomonadota</taxon>
        <taxon>Gammaproteobacteria</taxon>
        <taxon>Pseudomonadales</taxon>
        <taxon>Pseudomonadaceae</taxon>
        <taxon>Pseudomonas</taxon>
    </lineage>
</organism>
<gene>
    <name evidence="2" type="ORF">TU79_14415</name>
</gene>
<name>A0A0R2ZFP6_9PSED</name>
<reference evidence="2 3" key="1">
    <citation type="submission" date="2015-02" db="EMBL/GenBank/DDBJ databases">
        <title>Two Pseudomonas sp. nov. isolated from raw milk.</title>
        <authorList>
            <person name="Wenning M."/>
            <person name="von Neubeck M."/>
            <person name="Huptas C."/>
            <person name="Scherer S."/>
        </authorList>
    </citation>
    <scope>NUCLEOTIDE SEQUENCE [LARGE SCALE GENOMIC DNA]</scope>
    <source>
        <strain evidence="2 3">DSM 14937</strain>
    </source>
</reference>
<proteinExistence type="predicted"/>
<dbReference type="Proteomes" id="UP000052019">
    <property type="component" value="Unassembled WGS sequence"/>
</dbReference>
<protein>
    <submittedName>
        <fullName evidence="2">Uncharacterized protein</fullName>
    </submittedName>
</protein>
<comment type="caution">
    <text evidence="2">The sequence shown here is derived from an EMBL/GenBank/DDBJ whole genome shotgun (WGS) entry which is preliminary data.</text>
</comment>